<dbReference type="Proteomes" id="UP000637061">
    <property type="component" value="Unassembled WGS sequence"/>
</dbReference>
<protein>
    <recommendedName>
        <fullName evidence="1">ART-PolyVal-like domain-containing protein</fullName>
    </recommendedName>
</protein>
<accession>A0A8I1EBW1</accession>
<comment type="caution">
    <text evidence="2">The sequence shown here is derived from an EMBL/GenBank/DDBJ whole genome shotgun (WGS) entry which is preliminary data.</text>
</comment>
<dbReference type="AlphaFoldDB" id="A0A8I1EBW1"/>
<evidence type="ECO:0000313" key="2">
    <source>
        <dbReference type="EMBL" id="MBI6882439.1"/>
    </source>
</evidence>
<feature type="domain" description="ART-PolyVal-like" evidence="1">
    <location>
        <begin position="9"/>
        <end position="187"/>
    </location>
</feature>
<sequence>MKSKTPLELNFYHGSPCRIEKFSFEFTGRAINYHGSGFYFTTSVKDARVYCEPREGSQKITFTNLNPTIHKVKLSIANPLSDKHIQPLTLEQVKAIARRSPKLEEALEDFDDVGRFGLEKVLNTAAKGFVGHDDMTLLMNLNSLSNDLFGPYIEAFNHAVKDVLGYDGLLAKVKNSWVAVAWFPEQIEILSRTPFKDPHVASDMEPS</sequence>
<reference evidence="2" key="1">
    <citation type="submission" date="2020-12" db="EMBL/GenBank/DDBJ databases">
        <title>Enhanced detection system for hospital associated transmission using whole genome sequencing surveillance.</title>
        <authorList>
            <person name="Harrison L.H."/>
            <person name="Van Tyne D."/>
            <person name="Marsh J.W."/>
            <person name="Griffith M.P."/>
            <person name="Snyder D.J."/>
            <person name="Cooper V.S."/>
            <person name="Mustapha M."/>
        </authorList>
    </citation>
    <scope>NUCLEOTIDE SEQUENCE</scope>
    <source>
        <strain evidence="2">PSB00042</strain>
    </source>
</reference>
<dbReference type="InterPro" id="IPR049522">
    <property type="entry name" value="ART-PolyVal_dom"/>
</dbReference>
<evidence type="ECO:0000259" key="1">
    <source>
        <dbReference type="Pfam" id="PF18760"/>
    </source>
</evidence>
<organism evidence="2 3">
    <name type="scientific">Pseudomonas putida</name>
    <name type="common">Arthrobacter siderocapsulatus</name>
    <dbReference type="NCBI Taxonomy" id="303"/>
    <lineage>
        <taxon>Bacteria</taxon>
        <taxon>Pseudomonadati</taxon>
        <taxon>Pseudomonadota</taxon>
        <taxon>Gammaproteobacteria</taxon>
        <taxon>Pseudomonadales</taxon>
        <taxon>Pseudomonadaceae</taxon>
        <taxon>Pseudomonas</taxon>
    </lineage>
</organism>
<dbReference type="EMBL" id="JAEHTE010000001">
    <property type="protein sequence ID" value="MBI6882439.1"/>
    <property type="molecule type" value="Genomic_DNA"/>
</dbReference>
<name>A0A8I1EBW1_PSEPU</name>
<evidence type="ECO:0000313" key="3">
    <source>
        <dbReference type="Proteomes" id="UP000637061"/>
    </source>
</evidence>
<dbReference type="RefSeq" id="WP_198746056.1">
    <property type="nucleotide sequence ID" value="NZ_JAEHTE010000001.1"/>
</dbReference>
<dbReference type="Pfam" id="PF18760">
    <property type="entry name" value="ART-PolyVal"/>
    <property type="match status" value="1"/>
</dbReference>
<gene>
    <name evidence="2" type="ORF">JEU22_00730</name>
</gene>
<proteinExistence type="predicted"/>